<keyword evidence="1" id="KW-0732">Signal</keyword>
<protein>
    <submittedName>
        <fullName evidence="2">DUF4270 domain-containing protein</fullName>
    </submittedName>
</protein>
<dbReference type="InterPro" id="IPR025366">
    <property type="entry name" value="DUF4270"/>
</dbReference>
<name>A0A9X1F7M4_9FLAO</name>
<dbReference type="AlphaFoldDB" id="A0A9X1F7M4"/>
<feature type="chain" id="PRO_5040764967" evidence="1">
    <location>
        <begin position="23"/>
        <end position="562"/>
    </location>
</feature>
<dbReference type="PROSITE" id="PS51257">
    <property type="entry name" value="PROKAR_LIPOPROTEIN"/>
    <property type="match status" value="1"/>
</dbReference>
<evidence type="ECO:0000313" key="2">
    <source>
        <dbReference type="EMBL" id="MBV7268831.1"/>
    </source>
</evidence>
<gene>
    <name evidence="2" type="ORF">KCG49_06500</name>
</gene>
<dbReference type="EMBL" id="JAGSPD010000004">
    <property type="protein sequence ID" value="MBV7268831.1"/>
    <property type="molecule type" value="Genomic_DNA"/>
</dbReference>
<organism evidence="2 3">
    <name type="scientific">Winogradskyella luteola</name>
    <dbReference type="NCBI Taxonomy" id="2828330"/>
    <lineage>
        <taxon>Bacteria</taxon>
        <taxon>Pseudomonadati</taxon>
        <taxon>Bacteroidota</taxon>
        <taxon>Flavobacteriia</taxon>
        <taxon>Flavobacteriales</taxon>
        <taxon>Flavobacteriaceae</taxon>
        <taxon>Winogradskyella</taxon>
    </lineage>
</organism>
<feature type="signal peptide" evidence="1">
    <location>
        <begin position="1"/>
        <end position="22"/>
    </location>
</feature>
<dbReference type="Pfam" id="PF14092">
    <property type="entry name" value="DUF4270"/>
    <property type="match status" value="1"/>
</dbReference>
<accession>A0A9X1F7M4</accession>
<reference evidence="2" key="1">
    <citation type="submission" date="2021-04" db="EMBL/GenBank/DDBJ databases">
        <authorList>
            <person name="Pira H."/>
            <person name="Risdian C."/>
            <person name="Wink J."/>
        </authorList>
    </citation>
    <scope>NUCLEOTIDE SEQUENCE</scope>
    <source>
        <strain evidence="2">WHY3</strain>
    </source>
</reference>
<keyword evidence="3" id="KW-1185">Reference proteome</keyword>
<proteinExistence type="predicted"/>
<evidence type="ECO:0000313" key="3">
    <source>
        <dbReference type="Proteomes" id="UP001138894"/>
    </source>
</evidence>
<dbReference type="Proteomes" id="UP001138894">
    <property type="component" value="Unassembled WGS sequence"/>
</dbReference>
<comment type="caution">
    <text evidence="2">The sequence shown here is derived from an EMBL/GenBank/DDBJ whole genome shotgun (WGS) entry which is preliminary data.</text>
</comment>
<evidence type="ECO:0000256" key="1">
    <source>
        <dbReference type="SAM" id="SignalP"/>
    </source>
</evidence>
<dbReference type="RefSeq" id="WP_218545376.1">
    <property type="nucleotide sequence ID" value="NZ_JAGSPD010000004.1"/>
</dbReference>
<sequence length="562" mass="62598">MKKNKIALQIFAFALIISSFIACDKDFSTLDSDIINDDIATNFDIENDIYDVITYTETLGPVQTNGIGFNTLGIYDDAYGRVTSSFVAQPTLSTFDPEFGEEIVVDSVVLTLPYQFTVTAIDDDGNITYDIDSVIGREPIKLSIFESNYFIRDFDPNDNFGASQPYFSNKSASETETISDAALEGQELVVIPNPTEVNHVTLDDEGNVTINEEGFILLGEEPEGEDEEQLVTRQSPGIRLKLETTYWENKILSQEGETVLSSANNFSEYFRGLYFKAEANNMDNGSFLFLNTTAAASNVTIYYSRLTTSTTDDDDTRENVSFVINLNGNDINFLENAFTLPINDGDPDTGDSRLYLKGGEGSIANIKLFNGDDIDIENDNTFDDWKNTFVETTSDGKFVRSKRLVNEANLVFYVDQSILQGGEPDRIYLYDVDNKVPLVDYFLDGVNNSLPLSSISNHLGPLQRVNDEPDGNGIKYKLKITEHINNLLIRDSTNVKLGLAVSLNVNIEGSGIQRQVQSMEDTDFTVPISSVLTPRGTVLHGNNTEDESKKVYLEIYYTEPND</sequence>